<dbReference type="RefSeq" id="WP_235313962.1">
    <property type="nucleotide sequence ID" value="NZ_JAKGAS010000011.1"/>
</dbReference>
<feature type="transmembrane region" description="Helical" evidence="8">
    <location>
        <begin position="62"/>
        <end position="79"/>
    </location>
</feature>
<dbReference type="Pfam" id="PF01032">
    <property type="entry name" value="FecCD"/>
    <property type="match status" value="1"/>
</dbReference>
<comment type="subcellular location">
    <subcellularLocation>
        <location evidence="1">Cell membrane</location>
        <topology evidence="1">Multi-pass membrane protein</topology>
    </subcellularLocation>
</comment>
<dbReference type="PANTHER" id="PTHR30472">
    <property type="entry name" value="FERRIC ENTEROBACTIN TRANSPORT SYSTEM PERMEASE PROTEIN"/>
    <property type="match status" value="1"/>
</dbReference>
<evidence type="ECO:0000256" key="3">
    <source>
        <dbReference type="ARBA" id="ARBA00022448"/>
    </source>
</evidence>
<dbReference type="CDD" id="cd06550">
    <property type="entry name" value="TM_ABC_iron-siderophores_like"/>
    <property type="match status" value="1"/>
</dbReference>
<keyword evidence="10" id="KW-1185">Reference proteome</keyword>
<keyword evidence="7 8" id="KW-0472">Membrane</keyword>
<keyword evidence="6 8" id="KW-1133">Transmembrane helix</keyword>
<evidence type="ECO:0000313" key="9">
    <source>
        <dbReference type="EMBL" id="MCF2949863.1"/>
    </source>
</evidence>
<comment type="similarity">
    <text evidence="2">Belongs to the binding-protein-dependent transport system permease family. FecCD subfamily.</text>
</comment>
<accession>A0ABS9DA86</accession>
<evidence type="ECO:0000256" key="7">
    <source>
        <dbReference type="ARBA" id="ARBA00023136"/>
    </source>
</evidence>
<dbReference type="SUPFAM" id="SSF81345">
    <property type="entry name" value="ABC transporter involved in vitamin B12 uptake, BtuC"/>
    <property type="match status" value="1"/>
</dbReference>
<keyword evidence="5 8" id="KW-0812">Transmembrane</keyword>
<comment type="caution">
    <text evidence="9">The sequence shown here is derived from an EMBL/GenBank/DDBJ whole genome shotgun (WGS) entry which is preliminary data.</text>
</comment>
<keyword evidence="3" id="KW-0813">Transport</keyword>
<feature type="transmembrane region" description="Helical" evidence="8">
    <location>
        <begin position="205"/>
        <end position="226"/>
    </location>
</feature>
<dbReference type="InterPro" id="IPR037294">
    <property type="entry name" value="ABC_BtuC-like"/>
</dbReference>
<evidence type="ECO:0000256" key="1">
    <source>
        <dbReference type="ARBA" id="ARBA00004651"/>
    </source>
</evidence>
<evidence type="ECO:0000256" key="2">
    <source>
        <dbReference type="ARBA" id="ARBA00007935"/>
    </source>
</evidence>
<feature type="transmembrane region" description="Helical" evidence="8">
    <location>
        <begin position="255"/>
        <end position="283"/>
    </location>
</feature>
<dbReference type="Proteomes" id="UP001521137">
    <property type="component" value="Unassembled WGS sequence"/>
</dbReference>
<dbReference type="Gene3D" id="1.10.3470.10">
    <property type="entry name" value="ABC transporter involved in vitamin B12 uptake, BtuC"/>
    <property type="match status" value="1"/>
</dbReference>
<evidence type="ECO:0000256" key="6">
    <source>
        <dbReference type="ARBA" id="ARBA00022989"/>
    </source>
</evidence>
<organism evidence="9 10">
    <name type="scientific">Paraglaciecola algarum</name>
    <dbReference type="NCBI Taxonomy" id="3050085"/>
    <lineage>
        <taxon>Bacteria</taxon>
        <taxon>Pseudomonadati</taxon>
        <taxon>Pseudomonadota</taxon>
        <taxon>Gammaproteobacteria</taxon>
        <taxon>Alteromonadales</taxon>
        <taxon>Alteromonadaceae</taxon>
        <taxon>Paraglaciecola</taxon>
    </lineage>
</organism>
<proteinExistence type="inferred from homology"/>
<name>A0ABS9DA86_9ALTE</name>
<gene>
    <name evidence="9" type="ORF">L0668_17220</name>
</gene>
<feature type="transmembrane region" description="Helical" evidence="8">
    <location>
        <begin position="289"/>
        <end position="309"/>
    </location>
</feature>
<feature type="transmembrane region" description="Helical" evidence="8">
    <location>
        <begin position="130"/>
        <end position="152"/>
    </location>
</feature>
<reference evidence="9 10" key="1">
    <citation type="submission" date="2022-01" db="EMBL/GenBank/DDBJ databases">
        <title>Paraglaciecola sp. G1-23.</title>
        <authorList>
            <person name="Jin M.S."/>
            <person name="Han D.M."/>
            <person name="Kim H.M."/>
            <person name="Jeon C.O."/>
        </authorList>
    </citation>
    <scope>NUCLEOTIDE SEQUENCE [LARGE SCALE GENOMIC DNA]</scope>
    <source>
        <strain evidence="9 10">G1-23</strain>
    </source>
</reference>
<evidence type="ECO:0000313" key="10">
    <source>
        <dbReference type="Proteomes" id="UP001521137"/>
    </source>
</evidence>
<evidence type="ECO:0000256" key="5">
    <source>
        <dbReference type="ARBA" id="ARBA00022692"/>
    </source>
</evidence>
<feature type="transmembrane region" description="Helical" evidence="8">
    <location>
        <begin position="321"/>
        <end position="340"/>
    </location>
</feature>
<sequence>MYKPLLNKKWWFLILAAILSPIAALFFGAADFSPAELAQCVFSTCDKPVNQLIFWEIRLPRVLVGFLVGAGLAVAGATLQNITRNGLADPYLFGVVSGAGLGASIATLLFDSRFAEKLGLMNYLPEFSFTLALPFAAFLGALFAVILVQIIASKTFGSRTEHMLLAGVAVSFMLSALSHFLLFLAEPFAASKVIFWLMGSLARVEVWYAWVILPIVMISVLLLLLFGRHMDALLLGDENAKTLGVQVTRMRMMSLGICAALTACIVSYCGGIGFVGLMIPHIVRNWIGVTSRVVILGSVLLGGCFMVWVDVLARVALPDQEIPIGIITSAIGSVFFLIAMSKRQP</sequence>
<dbReference type="PANTHER" id="PTHR30472:SF67">
    <property type="entry name" value="PERMEASE OF ABC TRANSPORTER-RELATED"/>
    <property type="match status" value="1"/>
</dbReference>
<evidence type="ECO:0000256" key="4">
    <source>
        <dbReference type="ARBA" id="ARBA00022475"/>
    </source>
</evidence>
<feature type="transmembrane region" description="Helical" evidence="8">
    <location>
        <begin position="164"/>
        <end position="185"/>
    </location>
</feature>
<dbReference type="EMBL" id="JAKGAS010000011">
    <property type="protein sequence ID" value="MCF2949863.1"/>
    <property type="molecule type" value="Genomic_DNA"/>
</dbReference>
<feature type="transmembrane region" description="Helical" evidence="8">
    <location>
        <begin position="91"/>
        <end position="110"/>
    </location>
</feature>
<protein>
    <submittedName>
        <fullName evidence="9">Iron ABC transporter permease</fullName>
    </submittedName>
</protein>
<keyword evidence="4" id="KW-1003">Cell membrane</keyword>
<dbReference type="InterPro" id="IPR000522">
    <property type="entry name" value="ABC_transptr_permease_BtuC"/>
</dbReference>
<evidence type="ECO:0000256" key="8">
    <source>
        <dbReference type="SAM" id="Phobius"/>
    </source>
</evidence>